<keyword evidence="2" id="KW-0645">Protease</keyword>
<evidence type="ECO:0000313" key="7">
    <source>
        <dbReference type="Proteomes" id="UP000631694"/>
    </source>
</evidence>
<dbReference type="InterPro" id="IPR041382">
    <property type="entry name" value="SH3_16"/>
</dbReference>
<dbReference type="Proteomes" id="UP000631694">
    <property type="component" value="Unassembled WGS sequence"/>
</dbReference>
<comment type="similarity">
    <text evidence="1">Belongs to the peptidase C40 family.</text>
</comment>
<evidence type="ECO:0000313" key="6">
    <source>
        <dbReference type="EMBL" id="MBH0237463.1"/>
    </source>
</evidence>
<dbReference type="InterPro" id="IPR000064">
    <property type="entry name" value="NLP_P60_dom"/>
</dbReference>
<keyword evidence="3" id="KW-0378">Hydrolase</keyword>
<comment type="caution">
    <text evidence="6">The sequence shown here is derived from an EMBL/GenBank/DDBJ whole genome shotgun (WGS) entry which is preliminary data.</text>
</comment>
<reference evidence="6" key="1">
    <citation type="submission" date="2020-12" db="EMBL/GenBank/DDBJ databases">
        <title>Methylobrevis albus sp. nov., isolated from fresh water lack sediment.</title>
        <authorList>
            <person name="Zou Q."/>
        </authorList>
    </citation>
    <scope>NUCLEOTIDE SEQUENCE</scope>
    <source>
        <strain evidence="6">L22</strain>
    </source>
</reference>
<dbReference type="GO" id="GO:0006508">
    <property type="term" value="P:proteolysis"/>
    <property type="evidence" value="ECO:0007669"/>
    <property type="project" value="UniProtKB-KW"/>
</dbReference>
<proteinExistence type="inferred from homology"/>
<dbReference type="AlphaFoldDB" id="A0A931I213"/>
<evidence type="ECO:0000256" key="1">
    <source>
        <dbReference type="ARBA" id="ARBA00007074"/>
    </source>
</evidence>
<dbReference type="InterPro" id="IPR051794">
    <property type="entry name" value="PG_Endopeptidase_C40"/>
</dbReference>
<name>A0A931I213_9HYPH</name>
<dbReference type="Pfam" id="PF00877">
    <property type="entry name" value="NLPC_P60"/>
    <property type="match status" value="1"/>
</dbReference>
<keyword evidence="4" id="KW-0788">Thiol protease</keyword>
<evidence type="ECO:0000256" key="4">
    <source>
        <dbReference type="ARBA" id="ARBA00022807"/>
    </source>
</evidence>
<dbReference type="Pfam" id="PF18348">
    <property type="entry name" value="SH3_16"/>
    <property type="match status" value="1"/>
</dbReference>
<dbReference type="PANTHER" id="PTHR47359">
    <property type="entry name" value="PEPTIDOGLYCAN DL-ENDOPEPTIDASE CWLO"/>
    <property type="match status" value="1"/>
</dbReference>
<dbReference type="Gene3D" id="3.90.1720.10">
    <property type="entry name" value="endopeptidase domain like (from Nostoc punctiforme)"/>
    <property type="match status" value="1"/>
</dbReference>
<evidence type="ECO:0000259" key="5">
    <source>
        <dbReference type="PROSITE" id="PS51935"/>
    </source>
</evidence>
<accession>A0A931I213</accession>
<dbReference type="SUPFAM" id="SSF54001">
    <property type="entry name" value="Cysteine proteinases"/>
    <property type="match status" value="1"/>
</dbReference>
<dbReference type="GO" id="GO:0008234">
    <property type="term" value="F:cysteine-type peptidase activity"/>
    <property type="evidence" value="ECO:0007669"/>
    <property type="project" value="UniProtKB-KW"/>
</dbReference>
<sequence>MTTHDRRLTPARPDLAAAHLEGVVAAPRYVAGTPRRVVAAVADLGPQPRPDTGIDTQLLCGETFTVYDETPEGWAWGQSGTDGYVGWTSGEALGSPGPAPTHRLAALRSFVYPGPDLRLPRSDCLSLGSRVTVTGTATTRGTDYALLVAGGAMVLAHLVAVDAPPAEDYVAVAERFVGTPYLWGGRSGFGIDCSGLVQLSLAEAGIEAPRDSDLQAAGLGEAVGDGSADPSGFRRGDLLFWKGHVGIVAGADTLLHASGFHMTVVAEPLRAALARIEAAGTPLAGVRRPVTTPGQ</sequence>
<dbReference type="PROSITE" id="PS51935">
    <property type="entry name" value="NLPC_P60"/>
    <property type="match status" value="1"/>
</dbReference>
<dbReference type="InterPro" id="IPR038765">
    <property type="entry name" value="Papain-like_cys_pep_sf"/>
</dbReference>
<keyword evidence="7" id="KW-1185">Reference proteome</keyword>
<evidence type="ECO:0000256" key="2">
    <source>
        <dbReference type="ARBA" id="ARBA00022670"/>
    </source>
</evidence>
<dbReference type="PANTHER" id="PTHR47359:SF3">
    <property type="entry name" value="NLP_P60 DOMAIN-CONTAINING PROTEIN-RELATED"/>
    <property type="match status" value="1"/>
</dbReference>
<feature type="domain" description="NlpC/P60" evidence="5">
    <location>
        <begin position="163"/>
        <end position="290"/>
    </location>
</feature>
<dbReference type="RefSeq" id="WP_197310554.1">
    <property type="nucleotide sequence ID" value="NZ_JADZLT010000043.1"/>
</dbReference>
<organism evidence="6 7">
    <name type="scientific">Methylobrevis albus</name>
    <dbReference type="NCBI Taxonomy" id="2793297"/>
    <lineage>
        <taxon>Bacteria</taxon>
        <taxon>Pseudomonadati</taxon>
        <taxon>Pseudomonadota</taxon>
        <taxon>Alphaproteobacteria</taxon>
        <taxon>Hyphomicrobiales</taxon>
        <taxon>Pleomorphomonadaceae</taxon>
        <taxon>Methylobrevis</taxon>
    </lineage>
</organism>
<gene>
    <name evidence="6" type="ORF">I5731_06480</name>
</gene>
<protein>
    <submittedName>
        <fullName evidence="6">C40 family peptidase</fullName>
    </submittedName>
</protein>
<evidence type="ECO:0000256" key="3">
    <source>
        <dbReference type="ARBA" id="ARBA00022801"/>
    </source>
</evidence>
<dbReference type="EMBL" id="JADZLT010000043">
    <property type="protein sequence ID" value="MBH0237463.1"/>
    <property type="molecule type" value="Genomic_DNA"/>
</dbReference>